<keyword evidence="4" id="KW-0238">DNA-binding</keyword>
<reference evidence="4 5" key="1">
    <citation type="submission" date="2018-04" db="EMBL/GenBank/DDBJ databases">
        <title>Genomes of the Obligate Erwinia dacicola and Facultative Enterobacter sp. OLF Endosymbionts of the Olive Fruit fly, Bactrocera oleae.</title>
        <authorList>
            <person name="Estes A.M."/>
            <person name="Hearn D.J."/>
            <person name="Agarwal S."/>
            <person name="Pierson E.A."/>
            <person name="Dunning-Hotopp J.C."/>
        </authorList>
    </citation>
    <scope>NUCLEOTIDE SEQUENCE [LARGE SCALE GENOMIC DNA]</scope>
    <source>
        <strain evidence="4 5">Oroville</strain>
    </source>
</reference>
<evidence type="ECO:0000256" key="1">
    <source>
        <dbReference type="SAM" id="MobiDB-lite"/>
    </source>
</evidence>
<accession>A0A328TDH3</accession>
<dbReference type="SUPFAM" id="SSF46955">
    <property type="entry name" value="Putative DNA-binding domain"/>
    <property type="match status" value="1"/>
</dbReference>
<feature type="region of interest" description="Disordered" evidence="1">
    <location>
        <begin position="1"/>
        <end position="25"/>
    </location>
</feature>
<dbReference type="GO" id="GO:0003677">
    <property type="term" value="F:DNA binding"/>
    <property type="evidence" value="ECO:0007669"/>
    <property type="project" value="UniProtKB-KW"/>
</dbReference>
<evidence type="ECO:0000313" key="3">
    <source>
        <dbReference type="EMBL" id="RAP67245.1"/>
    </source>
</evidence>
<proteinExistence type="predicted"/>
<dbReference type="InterPro" id="IPR036388">
    <property type="entry name" value="WH-like_DNA-bd_sf"/>
</dbReference>
<sequence>MPSMGHNIRNKLDKLTGGNDSLRRRRQGTKAFEYHVDCLPDAAREAVQARMARQLLAQSASLPARATTTSELVTGAGG</sequence>
<feature type="domain" description="HTH Mu-type" evidence="2">
    <location>
        <begin position="1"/>
        <end position="55"/>
    </location>
</feature>
<evidence type="ECO:0000313" key="5">
    <source>
        <dbReference type="Proteomes" id="UP000244334"/>
    </source>
</evidence>
<dbReference type="Proteomes" id="UP000244334">
    <property type="component" value="Unassembled WGS sequence"/>
</dbReference>
<keyword evidence="5" id="KW-1185">Reference proteome</keyword>
<dbReference type="InterPro" id="IPR003314">
    <property type="entry name" value="Mu-type_HTH"/>
</dbReference>
<dbReference type="PROSITE" id="PS51702">
    <property type="entry name" value="HTH_MU"/>
    <property type="match status" value="1"/>
</dbReference>
<gene>
    <name evidence="4" type="ORF">ACZ87_03973</name>
    <name evidence="3" type="ORF">ACZ87_03975</name>
</gene>
<evidence type="ECO:0000259" key="2">
    <source>
        <dbReference type="PROSITE" id="PS51702"/>
    </source>
</evidence>
<organism evidence="4 5">
    <name type="scientific">Candidatus Erwinia dacicola</name>
    <dbReference type="NCBI Taxonomy" id="252393"/>
    <lineage>
        <taxon>Bacteria</taxon>
        <taxon>Pseudomonadati</taxon>
        <taxon>Pseudomonadota</taxon>
        <taxon>Gammaproteobacteria</taxon>
        <taxon>Enterobacterales</taxon>
        <taxon>Erwiniaceae</taxon>
        <taxon>Erwinia</taxon>
    </lineage>
</organism>
<comment type="caution">
    <text evidence="4">The sequence shown here is derived from an EMBL/GenBank/DDBJ whole genome shotgun (WGS) entry which is preliminary data.</text>
</comment>
<dbReference type="EMBL" id="LJAM02000924">
    <property type="protein sequence ID" value="RAP67433.1"/>
    <property type="molecule type" value="Genomic_DNA"/>
</dbReference>
<feature type="non-terminal residue" evidence="4">
    <location>
        <position position="78"/>
    </location>
</feature>
<name>A0A328TDH3_9GAMM</name>
<evidence type="ECO:0000313" key="4">
    <source>
        <dbReference type="EMBL" id="RAP67433.1"/>
    </source>
</evidence>
<dbReference type="AlphaFoldDB" id="A0A328TDH3"/>
<dbReference type="InterPro" id="IPR009061">
    <property type="entry name" value="DNA-bd_dom_put_sf"/>
</dbReference>
<dbReference type="EMBL" id="LJAM02000926">
    <property type="protein sequence ID" value="RAP67245.1"/>
    <property type="molecule type" value="Genomic_DNA"/>
</dbReference>
<protein>
    <submittedName>
        <fullName evidence="4">Mu DNA-binding domain protein</fullName>
    </submittedName>
</protein>
<dbReference type="Gene3D" id="1.10.10.10">
    <property type="entry name" value="Winged helix-like DNA-binding domain superfamily/Winged helix DNA-binding domain"/>
    <property type="match status" value="1"/>
</dbReference>